<reference evidence="1 2" key="1">
    <citation type="submission" date="2023-12" db="EMBL/GenBank/DDBJ databases">
        <title>Genome sequencing and assembly of bacterial species from a model synthetic community.</title>
        <authorList>
            <person name="Hogle S.L."/>
        </authorList>
    </citation>
    <scope>NUCLEOTIDE SEQUENCE [LARGE SCALE GENOMIC DNA]</scope>
    <source>
        <strain evidence="1 2">HAMBI_3031</strain>
    </source>
</reference>
<accession>A0ABZ0W1B1</accession>
<keyword evidence="2" id="KW-1185">Reference proteome</keyword>
<dbReference type="Proteomes" id="UP001325680">
    <property type="component" value="Chromosome"/>
</dbReference>
<evidence type="ECO:0000313" key="2">
    <source>
        <dbReference type="Proteomes" id="UP001325680"/>
    </source>
</evidence>
<evidence type="ECO:0000313" key="1">
    <source>
        <dbReference type="EMBL" id="WQD36699.1"/>
    </source>
</evidence>
<dbReference type="EMBL" id="CP139960">
    <property type="protein sequence ID" value="WQD36699.1"/>
    <property type="molecule type" value="Genomic_DNA"/>
</dbReference>
<sequence>MNSELKADKSVEISYTNTESGYYTVVLNFSDLANCSRPQENFSVNGNAGTLLTLKPTDTNQHIGYRYIRGKFKPGLNAEPVTKKGRLSRPFVVMMGFGFFDLC</sequence>
<gene>
    <name evidence="1" type="ORF">U0035_13585</name>
</gene>
<name>A0ABZ0W1B1_9BACT</name>
<organism evidence="1 2">
    <name type="scientific">Niabella yanshanensis</name>
    <dbReference type="NCBI Taxonomy" id="577386"/>
    <lineage>
        <taxon>Bacteria</taxon>
        <taxon>Pseudomonadati</taxon>
        <taxon>Bacteroidota</taxon>
        <taxon>Chitinophagia</taxon>
        <taxon>Chitinophagales</taxon>
        <taxon>Chitinophagaceae</taxon>
        <taxon>Niabella</taxon>
    </lineage>
</organism>
<proteinExistence type="predicted"/>
<dbReference type="RefSeq" id="WP_114790311.1">
    <property type="nucleotide sequence ID" value="NZ_CP139960.1"/>
</dbReference>
<protein>
    <submittedName>
        <fullName evidence="1">Uncharacterized protein</fullName>
    </submittedName>
</protein>